<feature type="binding site" evidence="19">
    <location>
        <position position="267"/>
    </location>
    <ligand>
        <name>ATP</name>
        <dbReference type="ChEBI" id="CHEBI:30616"/>
    </ligand>
</feature>
<evidence type="ECO:0000256" key="9">
    <source>
        <dbReference type="ARBA" id="ARBA00022977"/>
    </source>
</evidence>
<comment type="catalytic activity">
    <reaction evidence="10 19">
        <text>[ThiI sulfur-carrier protein]-S-sulfanyl-L-cysteine + a uridine in tRNA + 2 reduced [2Fe-2S]-[ferredoxin] + ATP + H(+) = [ThiI sulfur-carrier protein]-L-cysteine + a 4-thiouridine in tRNA + 2 oxidized [2Fe-2S]-[ferredoxin] + AMP + diphosphate</text>
        <dbReference type="Rhea" id="RHEA:24176"/>
        <dbReference type="Rhea" id="RHEA-COMP:10000"/>
        <dbReference type="Rhea" id="RHEA-COMP:10001"/>
        <dbReference type="Rhea" id="RHEA-COMP:13337"/>
        <dbReference type="Rhea" id="RHEA-COMP:13338"/>
        <dbReference type="Rhea" id="RHEA-COMP:13339"/>
        <dbReference type="Rhea" id="RHEA-COMP:13340"/>
        <dbReference type="ChEBI" id="CHEBI:15378"/>
        <dbReference type="ChEBI" id="CHEBI:29950"/>
        <dbReference type="ChEBI" id="CHEBI:30616"/>
        <dbReference type="ChEBI" id="CHEBI:33019"/>
        <dbReference type="ChEBI" id="CHEBI:33737"/>
        <dbReference type="ChEBI" id="CHEBI:33738"/>
        <dbReference type="ChEBI" id="CHEBI:61963"/>
        <dbReference type="ChEBI" id="CHEBI:65315"/>
        <dbReference type="ChEBI" id="CHEBI:136798"/>
        <dbReference type="ChEBI" id="CHEBI:456215"/>
        <dbReference type="EC" id="2.8.1.4"/>
    </reaction>
</comment>
<comment type="similarity">
    <text evidence="13 19">Belongs to the ThiI family.</text>
</comment>
<dbReference type="EC" id="2.8.1.4" evidence="14 19"/>
<comment type="pathway">
    <text evidence="2 19">Cofactor biosynthesis; thiamine diphosphate biosynthesis.</text>
</comment>
<dbReference type="SUPFAM" id="SSF52402">
    <property type="entry name" value="Adenine nucleotide alpha hydrolases-like"/>
    <property type="match status" value="1"/>
</dbReference>
<dbReference type="InterPro" id="IPR054173">
    <property type="entry name" value="ThiI_fer"/>
</dbReference>
<sequence length="395" mass="44231">MYNSIVIRNGEVAIKGANRPIFEKKLIKNLKRALYGIEGYHVYKADGRTYIDFEENIQSEILNRIKNVFGVVSYSPVIKTEPGYEPAKKTALELYDYFVENNNCKTFRVSVKRQDKTLPMKSPDMARDIAGFLLSSGKKPLEVDMSHPELHIHVELRKSGNVVYAEKFDGVGGMPVGVGGKAMVLLSGGIDSPVASYLIAKRGLQIEAVHFHSFPFTSERSKEKIEQLAKQLSLYTEGIRIHMVNLLPIQTKIAEKCPEELMTILSRRFMMRIAEKIALDRNCGGLVTGESIGQVASQTVEGLQSTNAVVKTIPVFRPLISFDKEDIIEVAKKIGTFDISIIPEEDCCTVFLPKHPVTKPKLSKVEKAEEVLDVEDMLNEAISLVEVREVGMLQW</sequence>
<name>D6GRT1_FILAD</name>
<evidence type="ECO:0000256" key="5">
    <source>
        <dbReference type="ARBA" id="ARBA00022679"/>
    </source>
</evidence>
<dbReference type="PATRIC" id="fig|546269.5.peg.368"/>
<dbReference type="RefSeq" id="WP_014262020.1">
    <property type="nucleotide sequence ID" value="NC_016630.1"/>
</dbReference>
<reference evidence="22" key="1">
    <citation type="submission" date="2010-12" db="EMBL/GenBank/DDBJ databases">
        <title>The genome sequence of Filifactor alocis strain ATCC 35896.</title>
        <authorList>
            <consortium name="The Broad Institute Genome Sequencing Platform"/>
            <person name="Ward D."/>
            <person name="Earl A."/>
            <person name="Feldgarden M."/>
            <person name="Young S.K."/>
            <person name="Gargeya S."/>
            <person name="Zeng Q."/>
            <person name="Alvarado L."/>
            <person name="Berlin A."/>
            <person name="Bochicchio J."/>
            <person name="Chapman S.B."/>
            <person name="Chen Z."/>
            <person name="Freedman E."/>
            <person name="Gellesch M."/>
            <person name="Goldberg J."/>
            <person name="Griggs A."/>
            <person name="Gujja S."/>
            <person name="Heilman E."/>
            <person name="Heiman D."/>
            <person name="Howarth C."/>
            <person name="Mehta T."/>
            <person name="Neiman D."/>
            <person name="Pearson M."/>
            <person name="Roberts A."/>
            <person name="Saif S."/>
            <person name="Shea T."/>
            <person name="Shenoy N."/>
            <person name="Sisk P."/>
            <person name="Stolte C."/>
            <person name="Sykes S."/>
            <person name="White J."/>
            <person name="Yandava C."/>
            <person name="Izard J."/>
            <person name="Blanton J.M."/>
            <person name="Baranova O.V."/>
            <person name="Tanner A.C."/>
            <person name="Dewhirst F.E."/>
            <person name="Haas B."/>
            <person name="Nusbaum C."/>
            <person name="Birren B."/>
        </authorList>
    </citation>
    <scope>NUCLEOTIDE SEQUENCE [LARGE SCALE GENOMIC DNA]</scope>
    <source>
        <strain evidence="22">ATCC 35896 / D40 B5</strain>
    </source>
</reference>
<dbReference type="GO" id="GO:0002937">
    <property type="term" value="P:tRNA 4-thiouridine biosynthesis"/>
    <property type="evidence" value="ECO:0007669"/>
    <property type="project" value="TreeGrafter"/>
</dbReference>
<feature type="binding site" evidence="19">
    <location>
        <position position="298"/>
    </location>
    <ligand>
        <name>ATP</name>
        <dbReference type="ChEBI" id="CHEBI:30616"/>
    </ligand>
</feature>
<keyword evidence="4 19" id="KW-0820">tRNA-binding</keyword>
<dbReference type="Gene3D" id="3.30.2130.30">
    <property type="match status" value="1"/>
</dbReference>
<dbReference type="Pfam" id="PF22025">
    <property type="entry name" value="ThiI_fer"/>
    <property type="match status" value="1"/>
</dbReference>
<dbReference type="OrthoDB" id="9773948at2"/>
<evidence type="ECO:0000256" key="4">
    <source>
        <dbReference type="ARBA" id="ARBA00022555"/>
    </source>
</evidence>
<keyword evidence="6 19" id="KW-0547">Nucleotide-binding</keyword>
<dbReference type="InterPro" id="IPR049961">
    <property type="entry name" value="ThiI_N"/>
</dbReference>
<evidence type="ECO:0000256" key="19">
    <source>
        <dbReference type="HAMAP-Rule" id="MF_00021"/>
    </source>
</evidence>
<dbReference type="NCBIfam" id="TIGR00342">
    <property type="entry name" value="tRNA uracil 4-sulfurtransferase ThiI"/>
    <property type="match status" value="1"/>
</dbReference>
<keyword evidence="8 19" id="KW-0694">RNA-binding</keyword>
<dbReference type="InterPro" id="IPR049962">
    <property type="entry name" value="THUMP_ThiI"/>
</dbReference>
<dbReference type="InterPro" id="IPR014729">
    <property type="entry name" value="Rossmann-like_a/b/a_fold"/>
</dbReference>
<dbReference type="EMBL" id="CP002390">
    <property type="protein sequence ID" value="EFE28372.1"/>
    <property type="molecule type" value="Genomic_DNA"/>
</dbReference>
<evidence type="ECO:0000256" key="8">
    <source>
        <dbReference type="ARBA" id="ARBA00022884"/>
    </source>
</evidence>
<evidence type="ECO:0000256" key="18">
    <source>
        <dbReference type="ARBA" id="ARBA00080570"/>
    </source>
</evidence>
<evidence type="ECO:0000313" key="22">
    <source>
        <dbReference type="Proteomes" id="UP000007468"/>
    </source>
</evidence>
<keyword evidence="22" id="KW-1185">Reference proteome</keyword>
<gene>
    <name evidence="19 21" type="primary">thiI</name>
    <name evidence="21" type="ordered locus">HMPREF0389_00287</name>
</gene>
<dbReference type="eggNOG" id="COG0301">
    <property type="taxonomic scope" value="Bacteria"/>
</dbReference>
<evidence type="ECO:0000259" key="20">
    <source>
        <dbReference type="PROSITE" id="PS51165"/>
    </source>
</evidence>
<dbReference type="STRING" id="546269.HMPREF0389_00287"/>
<dbReference type="Pfam" id="PF02926">
    <property type="entry name" value="THUMP"/>
    <property type="match status" value="1"/>
</dbReference>
<dbReference type="GO" id="GO:0005829">
    <property type="term" value="C:cytosol"/>
    <property type="evidence" value="ECO:0007669"/>
    <property type="project" value="TreeGrafter"/>
</dbReference>
<keyword evidence="9 19" id="KW-0784">Thiamine biosynthesis</keyword>
<evidence type="ECO:0000256" key="3">
    <source>
        <dbReference type="ARBA" id="ARBA00022490"/>
    </source>
</evidence>
<feature type="binding site" evidence="19">
    <location>
        <position position="289"/>
    </location>
    <ligand>
        <name>ATP</name>
        <dbReference type="ChEBI" id="CHEBI:30616"/>
    </ligand>
</feature>
<dbReference type="GO" id="GO:0009229">
    <property type="term" value="P:thiamine diphosphate biosynthetic process"/>
    <property type="evidence" value="ECO:0007669"/>
    <property type="project" value="UniProtKB-UniRule"/>
</dbReference>
<evidence type="ECO:0000256" key="7">
    <source>
        <dbReference type="ARBA" id="ARBA00022840"/>
    </source>
</evidence>
<dbReference type="FunFam" id="3.40.50.620:FF:000053">
    <property type="entry name" value="Probable tRNA sulfurtransferase"/>
    <property type="match status" value="1"/>
</dbReference>
<evidence type="ECO:0000256" key="15">
    <source>
        <dbReference type="ARBA" id="ARBA00071867"/>
    </source>
</evidence>
<dbReference type="KEGG" id="faa:HMPREF0389_00287"/>
<dbReference type="PROSITE" id="PS51165">
    <property type="entry name" value="THUMP"/>
    <property type="match status" value="1"/>
</dbReference>
<evidence type="ECO:0000256" key="16">
    <source>
        <dbReference type="ARBA" id="ARBA00075337"/>
    </source>
</evidence>
<dbReference type="GO" id="GO:0000049">
    <property type="term" value="F:tRNA binding"/>
    <property type="evidence" value="ECO:0007669"/>
    <property type="project" value="UniProtKB-UniRule"/>
</dbReference>
<evidence type="ECO:0000256" key="11">
    <source>
        <dbReference type="ARBA" id="ARBA00052330"/>
    </source>
</evidence>
<evidence type="ECO:0000256" key="6">
    <source>
        <dbReference type="ARBA" id="ARBA00022741"/>
    </source>
</evidence>
<evidence type="ECO:0000256" key="17">
    <source>
        <dbReference type="ARBA" id="ARBA00077849"/>
    </source>
</evidence>
<feature type="domain" description="THUMP" evidence="20">
    <location>
        <begin position="59"/>
        <end position="167"/>
    </location>
</feature>
<comment type="subcellular location">
    <subcellularLocation>
        <location evidence="1 19">Cytoplasm</location>
    </subcellularLocation>
</comment>
<dbReference type="CDD" id="cd11716">
    <property type="entry name" value="THUMP_ThiI"/>
    <property type="match status" value="1"/>
</dbReference>
<evidence type="ECO:0000256" key="13">
    <source>
        <dbReference type="ARBA" id="ARBA00061472"/>
    </source>
</evidence>
<keyword evidence="5 19" id="KW-0808">Transferase</keyword>
<evidence type="ECO:0000256" key="14">
    <source>
        <dbReference type="ARBA" id="ARBA00066827"/>
    </source>
</evidence>
<feature type="binding site" evidence="19">
    <location>
        <begin position="185"/>
        <end position="186"/>
    </location>
    <ligand>
        <name>ATP</name>
        <dbReference type="ChEBI" id="CHEBI:30616"/>
    </ligand>
</feature>
<evidence type="ECO:0000313" key="21">
    <source>
        <dbReference type="EMBL" id="EFE28372.1"/>
    </source>
</evidence>
<dbReference type="GO" id="GO:0004810">
    <property type="term" value="F:CCA tRNA nucleotidyltransferase activity"/>
    <property type="evidence" value="ECO:0007669"/>
    <property type="project" value="InterPro"/>
</dbReference>
<dbReference type="SMART" id="SM00981">
    <property type="entry name" value="THUMP"/>
    <property type="match status" value="1"/>
</dbReference>
<accession>D6GRT1</accession>
<dbReference type="HAMAP" id="MF_00021">
    <property type="entry name" value="ThiI"/>
    <property type="match status" value="1"/>
</dbReference>
<dbReference type="PANTHER" id="PTHR43209">
    <property type="entry name" value="TRNA SULFURTRANSFERASE"/>
    <property type="match status" value="1"/>
</dbReference>
<dbReference type="AlphaFoldDB" id="D6GRT1"/>
<keyword evidence="7 19" id="KW-0067">ATP-binding</keyword>
<evidence type="ECO:0000256" key="12">
    <source>
        <dbReference type="ARBA" id="ARBA00058382"/>
    </source>
</evidence>
<dbReference type="GO" id="GO:0140741">
    <property type="term" value="F:tRNA-uracil-4 sulfurtransferase activity"/>
    <property type="evidence" value="ECO:0007669"/>
    <property type="project" value="UniProtKB-EC"/>
</dbReference>
<organism evidence="21 22">
    <name type="scientific">Filifactor alocis (strain ATCC 35896 / CCUG 47790 / D40 B5)</name>
    <name type="common">Fusobacterium alocis</name>
    <dbReference type="NCBI Taxonomy" id="546269"/>
    <lineage>
        <taxon>Bacteria</taxon>
        <taxon>Bacillati</taxon>
        <taxon>Bacillota</taxon>
        <taxon>Clostridia</taxon>
        <taxon>Peptostreptococcales</taxon>
        <taxon>Filifactoraceae</taxon>
        <taxon>Filifactor</taxon>
    </lineage>
</organism>
<proteinExistence type="inferred from homology"/>
<dbReference type="GO" id="GO:0005524">
    <property type="term" value="F:ATP binding"/>
    <property type="evidence" value="ECO:0007669"/>
    <property type="project" value="UniProtKB-UniRule"/>
</dbReference>
<evidence type="ECO:0000256" key="1">
    <source>
        <dbReference type="ARBA" id="ARBA00004496"/>
    </source>
</evidence>
<evidence type="ECO:0000256" key="2">
    <source>
        <dbReference type="ARBA" id="ARBA00004948"/>
    </source>
</evidence>
<dbReference type="InterPro" id="IPR020536">
    <property type="entry name" value="ThiI_AANH"/>
</dbReference>
<dbReference type="GO" id="GO:0052837">
    <property type="term" value="P:thiazole biosynthetic process"/>
    <property type="evidence" value="ECO:0007669"/>
    <property type="project" value="TreeGrafter"/>
</dbReference>
<comment type="function">
    <text evidence="12 19">Catalyzes the ATP-dependent transfer of a sulfur to tRNA to produce 4-thiouridine in position 8 of tRNAs, which functions as a near-UV photosensor. Also catalyzes the transfer of sulfur to the sulfur carrier protein ThiS, forming ThiS-thiocarboxylate. This is a step in the synthesis of thiazole, in the thiamine biosynthesis pathway. The sulfur is donated as persulfide by IscS.</text>
</comment>
<dbReference type="Proteomes" id="UP000007468">
    <property type="component" value="Chromosome"/>
</dbReference>
<comment type="catalytic activity">
    <reaction evidence="11 19">
        <text>[ThiS sulfur-carrier protein]-C-terminal Gly-Gly-AMP + S-sulfanyl-L-cysteinyl-[cysteine desulfurase] + AH2 = [ThiS sulfur-carrier protein]-C-terminal-Gly-aminoethanethioate + L-cysteinyl-[cysteine desulfurase] + A + AMP + 2 H(+)</text>
        <dbReference type="Rhea" id="RHEA:43340"/>
        <dbReference type="Rhea" id="RHEA-COMP:12157"/>
        <dbReference type="Rhea" id="RHEA-COMP:12158"/>
        <dbReference type="Rhea" id="RHEA-COMP:12910"/>
        <dbReference type="Rhea" id="RHEA-COMP:19908"/>
        <dbReference type="ChEBI" id="CHEBI:13193"/>
        <dbReference type="ChEBI" id="CHEBI:15378"/>
        <dbReference type="ChEBI" id="CHEBI:17499"/>
        <dbReference type="ChEBI" id="CHEBI:29950"/>
        <dbReference type="ChEBI" id="CHEBI:61963"/>
        <dbReference type="ChEBI" id="CHEBI:90618"/>
        <dbReference type="ChEBI" id="CHEBI:232372"/>
        <dbReference type="ChEBI" id="CHEBI:456215"/>
    </reaction>
</comment>
<keyword evidence="3 19" id="KW-0963">Cytoplasm</keyword>
<evidence type="ECO:0000256" key="10">
    <source>
        <dbReference type="ARBA" id="ARBA00050570"/>
    </source>
</evidence>
<dbReference type="InterPro" id="IPR003720">
    <property type="entry name" value="tRNA_STrfase"/>
</dbReference>
<dbReference type="GO" id="GO:0009228">
    <property type="term" value="P:thiamine biosynthetic process"/>
    <property type="evidence" value="ECO:0007669"/>
    <property type="project" value="UniProtKB-KW"/>
</dbReference>
<dbReference type="Gene3D" id="3.40.50.620">
    <property type="entry name" value="HUPs"/>
    <property type="match status" value="1"/>
</dbReference>
<dbReference type="InterPro" id="IPR004114">
    <property type="entry name" value="THUMP_dom"/>
</dbReference>
<feature type="binding site" evidence="19">
    <location>
        <begin position="210"/>
        <end position="211"/>
    </location>
    <ligand>
        <name>ATP</name>
        <dbReference type="ChEBI" id="CHEBI:30616"/>
    </ligand>
</feature>
<dbReference type="SUPFAM" id="SSF143437">
    <property type="entry name" value="THUMP domain-like"/>
    <property type="match status" value="1"/>
</dbReference>
<dbReference type="UniPathway" id="UPA00060"/>
<dbReference type="Pfam" id="PF02568">
    <property type="entry name" value="ThiI"/>
    <property type="match status" value="1"/>
</dbReference>
<dbReference type="CDD" id="cd01712">
    <property type="entry name" value="PPase_ThiI"/>
    <property type="match status" value="1"/>
</dbReference>
<dbReference type="PANTHER" id="PTHR43209:SF1">
    <property type="entry name" value="TRNA SULFURTRANSFERASE"/>
    <property type="match status" value="1"/>
</dbReference>
<dbReference type="InterPro" id="IPR050102">
    <property type="entry name" value="tRNA_sulfurtransferase_ThiI"/>
</dbReference>
<protein>
    <recommendedName>
        <fullName evidence="15 19">Probable tRNA sulfurtransferase</fullName>
        <ecNumber evidence="14 19">2.8.1.4</ecNumber>
    </recommendedName>
    <alternativeName>
        <fullName evidence="16 19">Sulfur carrier protein ThiS sulfurtransferase</fullName>
    </alternativeName>
    <alternativeName>
        <fullName evidence="17 19">Thiamine biosynthesis protein ThiI</fullName>
    </alternativeName>
    <alternativeName>
        <fullName evidence="18 19">tRNA 4-thiouridine synthase</fullName>
    </alternativeName>
</protein>